<comment type="function">
    <text evidence="3">F-actin-capping proteins bind in a Ca(2+)-independent manner to the fast growing ends of actin filaments (barbed end) thereby blocking the exchange of subunits at these ends. Unlike other capping proteins (such as gelsolin and severin), these proteins do not sever actin filaments.</text>
</comment>
<proteinExistence type="inferred from homology"/>
<dbReference type="SUPFAM" id="SSF90096">
    <property type="entry name" value="Subunits of heterodimeric actin filament capping protein Capz"/>
    <property type="match status" value="1"/>
</dbReference>
<dbReference type="Gene3D" id="3.90.1150.210">
    <property type="entry name" value="F-actin capping protein, beta subunit"/>
    <property type="match status" value="1"/>
</dbReference>
<gene>
    <name evidence="4" type="ORF">JKP88DRAFT_198845</name>
</gene>
<keyword evidence="1 3" id="KW-0117">Actin capping</keyword>
<comment type="subunit">
    <text evidence="3">Heterodimer of an alpha and a beta subunit.</text>
</comment>
<sequence length="282" mass="30550">MEDEGASDAEKLSVANHLLMSSPPGQFSDVLEDLLKLVPPSILTPESLQAIARAYNLATARVVTHEGHSFVLAKEGEVDGSHYLDSGTGKVVEVDHLTCNTKSSDLSPPQSDEGLEPLRQATEDALDAYRKSLFCAAANSSGAFAMPDGKLVLYVSGEHLNLRNWWSGSWMGRYEVTGADGDGLVAITGHINVCGHYFENGNMQLRSSREVPQETLPSADAAAIIAWIRAKEGELHDSLEGMYGGMSDTLKGMRRAVTVTADKFSWQIAQIRMRNTLLASKK</sequence>
<evidence type="ECO:0000256" key="2">
    <source>
        <dbReference type="ARBA" id="ARBA00023203"/>
    </source>
</evidence>
<dbReference type="OrthoDB" id="340550at2759"/>
<dbReference type="InterPro" id="IPR042276">
    <property type="entry name" value="CapZ_alpha/beta_2"/>
</dbReference>
<accession>A0A835Z114</accession>
<dbReference type="Pfam" id="PF01267">
    <property type="entry name" value="F-actin_cap_A"/>
    <property type="match status" value="1"/>
</dbReference>
<dbReference type="GO" id="GO:0030036">
    <property type="term" value="P:actin cytoskeleton organization"/>
    <property type="evidence" value="ECO:0007669"/>
    <property type="project" value="TreeGrafter"/>
</dbReference>
<dbReference type="GO" id="GO:0051016">
    <property type="term" value="P:barbed-end actin filament capping"/>
    <property type="evidence" value="ECO:0007669"/>
    <property type="project" value="UniProtKB-UniRule"/>
</dbReference>
<dbReference type="GO" id="GO:0051015">
    <property type="term" value="F:actin filament binding"/>
    <property type="evidence" value="ECO:0007669"/>
    <property type="project" value="TreeGrafter"/>
</dbReference>
<dbReference type="PANTHER" id="PTHR10653:SF0">
    <property type="entry name" value="F-ACTIN-CAPPING PROTEIN SUBUNIT ALPHA"/>
    <property type="match status" value="1"/>
</dbReference>
<comment type="caution">
    <text evidence="4">The sequence shown here is derived from an EMBL/GenBank/DDBJ whole genome shotgun (WGS) entry which is preliminary data.</text>
</comment>
<evidence type="ECO:0000256" key="3">
    <source>
        <dbReference type="RuleBase" id="RU365077"/>
    </source>
</evidence>
<protein>
    <recommendedName>
        <fullName evidence="3">F-actin-capping protein subunit alpha</fullName>
    </recommendedName>
</protein>
<dbReference type="PANTHER" id="PTHR10653">
    <property type="entry name" value="F-ACTIN-CAPPING PROTEIN SUBUNIT ALPHA"/>
    <property type="match status" value="1"/>
</dbReference>
<evidence type="ECO:0000313" key="5">
    <source>
        <dbReference type="Proteomes" id="UP000664859"/>
    </source>
</evidence>
<dbReference type="Proteomes" id="UP000664859">
    <property type="component" value="Unassembled WGS sequence"/>
</dbReference>
<dbReference type="GO" id="GO:0008290">
    <property type="term" value="C:F-actin capping protein complex"/>
    <property type="evidence" value="ECO:0007669"/>
    <property type="project" value="UniProtKB-UniRule"/>
</dbReference>
<keyword evidence="2 3" id="KW-0009">Actin-binding</keyword>
<evidence type="ECO:0000313" key="4">
    <source>
        <dbReference type="EMBL" id="KAG5183682.1"/>
    </source>
</evidence>
<dbReference type="GO" id="GO:0030863">
    <property type="term" value="C:cortical cytoskeleton"/>
    <property type="evidence" value="ECO:0007669"/>
    <property type="project" value="TreeGrafter"/>
</dbReference>
<organism evidence="4 5">
    <name type="scientific">Tribonema minus</name>
    <dbReference type="NCBI Taxonomy" id="303371"/>
    <lineage>
        <taxon>Eukaryota</taxon>
        <taxon>Sar</taxon>
        <taxon>Stramenopiles</taxon>
        <taxon>Ochrophyta</taxon>
        <taxon>PX clade</taxon>
        <taxon>Xanthophyceae</taxon>
        <taxon>Tribonematales</taxon>
        <taxon>Tribonemataceae</taxon>
        <taxon>Tribonema</taxon>
    </lineage>
</organism>
<evidence type="ECO:0000256" key="1">
    <source>
        <dbReference type="ARBA" id="ARBA00022467"/>
    </source>
</evidence>
<dbReference type="InterPro" id="IPR037282">
    <property type="entry name" value="CapZ_alpha/beta"/>
</dbReference>
<dbReference type="AlphaFoldDB" id="A0A835Z114"/>
<dbReference type="Gene3D" id="3.30.1140.60">
    <property type="entry name" value="F-actin capping protein, alpha subunit"/>
    <property type="match status" value="1"/>
</dbReference>
<comment type="similarity">
    <text evidence="3">Belongs to the F-actin-capping protein alpha subunit family.</text>
</comment>
<reference evidence="4" key="1">
    <citation type="submission" date="2021-02" db="EMBL/GenBank/DDBJ databases">
        <title>First Annotated Genome of the Yellow-green Alga Tribonema minus.</title>
        <authorList>
            <person name="Mahan K.M."/>
        </authorList>
    </citation>
    <scope>NUCLEOTIDE SEQUENCE</scope>
    <source>
        <strain evidence="4">UTEX B ZZ1240</strain>
    </source>
</reference>
<keyword evidence="5" id="KW-1185">Reference proteome</keyword>
<name>A0A835Z114_9STRA</name>
<dbReference type="PRINTS" id="PR00191">
    <property type="entry name" value="FACTINCAPA"/>
</dbReference>
<dbReference type="InterPro" id="IPR042489">
    <property type="entry name" value="CapZ_alpha_1"/>
</dbReference>
<dbReference type="EMBL" id="JAFCMP010000190">
    <property type="protein sequence ID" value="KAG5183682.1"/>
    <property type="molecule type" value="Genomic_DNA"/>
</dbReference>
<dbReference type="InterPro" id="IPR002189">
    <property type="entry name" value="CapZ_alpha"/>
</dbReference>